<keyword evidence="2" id="KW-0472">Membrane</keyword>
<dbReference type="GO" id="GO:0009279">
    <property type="term" value="C:cell outer membrane"/>
    <property type="evidence" value="ECO:0007669"/>
    <property type="project" value="UniProtKB-SubCell"/>
</dbReference>
<dbReference type="RefSeq" id="WP_140988779.1">
    <property type="nucleotide sequence ID" value="NZ_VHIQ01000001.1"/>
</dbReference>
<dbReference type="Pfam" id="PF13715">
    <property type="entry name" value="CarbopepD_reg_2"/>
    <property type="match status" value="1"/>
</dbReference>
<reference evidence="7 8" key="1">
    <citation type="submission" date="2019-06" db="EMBL/GenBank/DDBJ databases">
        <title>Flavobacteriaceae Paucihalobacterium erythroidium CWB-1, complete genome.</title>
        <authorList>
            <person name="Wu S."/>
        </authorList>
    </citation>
    <scope>NUCLEOTIDE SEQUENCE [LARGE SCALE GENOMIC DNA]</scope>
    <source>
        <strain evidence="7 8">CWB-1</strain>
    </source>
</reference>
<dbReference type="EMBL" id="VHIQ01000001">
    <property type="protein sequence ID" value="TPV35770.1"/>
    <property type="molecule type" value="Genomic_DNA"/>
</dbReference>
<gene>
    <name evidence="7" type="ORF">FJ651_02310</name>
</gene>
<evidence type="ECO:0000313" key="7">
    <source>
        <dbReference type="EMBL" id="TPV35770.1"/>
    </source>
</evidence>
<evidence type="ECO:0000313" key="8">
    <source>
        <dbReference type="Proteomes" id="UP000317332"/>
    </source>
</evidence>
<protein>
    <submittedName>
        <fullName evidence="7">TonB-dependent receptor</fullName>
    </submittedName>
</protein>
<dbReference type="AlphaFoldDB" id="A0A506PU62"/>
<dbReference type="PANTHER" id="PTHR40980">
    <property type="entry name" value="PLUG DOMAIN-CONTAINING PROTEIN"/>
    <property type="match status" value="1"/>
</dbReference>
<dbReference type="Gene3D" id="2.170.130.10">
    <property type="entry name" value="TonB-dependent receptor, plug domain"/>
    <property type="match status" value="1"/>
</dbReference>
<feature type="chain" id="PRO_5021445283" evidence="4">
    <location>
        <begin position="22"/>
        <end position="829"/>
    </location>
</feature>
<accession>A0A506PU62</accession>
<feature type="domain" description="Outer membrane protein beta-barrel" evidence="6">
    <location>
        <begin position="382"/>
        <end position="802"/>
    </location>
</feature>
<proteinExistence type="predicted"/>
<dbReference type="Proteomes" id="UP000317332">
    <property type="component" value="Unassembled WGS sequence"/>
</dbReference>
<comment type="caution">
    <text evidence="7">The sequence shown here is derived from an EMBL/GenBank/DDBJ whole genome shotgun (WGS) entry which is preliminary data.</text>
</comment>
<organism evidence="7 8">
    <name type="scientific">Paucihalobacter ruber</name>
    <dbReference type="NCBI Taxonomy" id="2567861"/>
    <lineage>
        <taxon>Bacteria</taxon>
        <taxon>Pseudomonadati</taxon>
        <taxon>Bacteroidota</taxon>
        <taxon>Flavobacteriia</taxon>
        <taxon>Flavobacteriales</taxon>
        <taxon>Flavobacteriaceae</taxon>
        <taxon>Paucihalobacter</taxon>
    </lineage>
</organism>
<evidence type="ECO:0000256" key="4">
    <source>
        <dbReference type="SAM" id="SignalP"/>
    </source>
</evidence>
<keyword evidence="4" id="KW-0732">Signal</keyword>
<sequence length="829" mass="93279">MNRRVLLCMPLALLWSLTIWSTVNSKTFYKPASDGKGSVEGIVIDASHQVPLAYVTVVIENTLGEILTGGITDDKGYFKVNSLQEGNYRVKIQYIGFKTYQKDISISADAYSVNLDTITLEEDMTSLEEVTVVAEVSSIEQRVDRKVINVGKDLTTAGPTASDIMNNLPSVRVDEQSGELTFRGNQNVTVMVDGKLSNVPVAQLLKQIPSNAIKQIELITNPSAKYNPEGMSGIINIILHKNVAMGFNGSVDVGLAYQIEPKFNSALNLNYRNGKFNFYGNVSNNIAKNDNFGSINRTDEGVNQRFDLLNRNKSTLYKIGVDYYINDKNTLSVFTNQNIFDGGLIGDTFITGEANNLAEINQNLDINNNNDSQQYNLAYKLKLDKEDHTLEFEADHNRFDSDAFNVNTFNGFNTRPNFIEDIGVKREQSIFNLDYANPLSETKKLEAGLEARLLNSVTDYFSDARVQNIDGDFIPNATNYDLTRDIYSGYATFGNKIDKWTYQVGLRAENVRETGIAIETDLNTEIDNSLTFANNYFELYPSAFVTYAPSEKGTYQLSYSRRVDRPNPNQLNPLPEFTTPLVSQFGNPDLKPQFTNSLEANYTKQFEKGSITGGVFYRVIQDEINQYLFIDRDDLNRLIISFDNFDNSVSYGVEVSASLKPTAWWSINTGIDVFSRSQKSIAERLTVPTNEAGVDDIIRETVTVENVVFNARLFNNFKVTKKLSLSAFGLFRGPQDGVQFNSKAMGMVNLGMRYNFVENGTFSLNFNDIFGTMFSRFESDRPFRQVGNWNWESRTVFAGINYRFGGGKYRAMSRKQRDDNEAKSDGGMF</sequence>
<dbReference type="InterPro" id="IPR041700">
    <property type="entry name" value="OMP_b-brl_3"/>
</dbReference>
<dbReference type="InterPro" id="IPR008969">
    <property type="entry name" value="CarboxyPept-like_regulatory"/>
</dbReference>
<dbReference type="Pfam" id="PF07715">
    <property type="entry name" value="Plug"/>
    <property type="match status" value="1"/>
</dbReference>
<dbReference type="InterPro" id="IPR012910">
    <property type="entry name" value="Plug_dom"/>
</dbReference>
<feature type="domain" description="TonB-dependent receptor plug" evidence="5">
    <location>
        <begin position="158"/>
        <end position="233"/>
    </location>
</feature>
<evidence type="ECO:0000256" key="3">
    <source>
        <dbReference type="ARBA" id="ARBA00023237"/>
    </source>
</evidence>
<dbReference type="SUPFAM" id="SSF56935">
    <property type="entry name" value="Porins"/>
    <property type="match status" value="1"/>
</dbReference>
<evidence type="ECO:0000256" key="2">
    <source>
        <dbReference type="ARBA" id="ARBA00023136"/>
    </source>
</evidence>
<keyword evidence="8" id="KW-1185">Reference proteome</keyword>
<evidence type="ECO:0000259" key="6">
    <source>
        <dbReference type="Pfam" id="PF14905"/>
    </source>
</evidence>
<feature type="signal peptide" evidence="4">
    <location>
        <begin position="1"/>
        <end position="21"/>
    </location>
</feature>
<dbReference type="Gene3D" id="2.40.170.20">
    <property type="entry name" value="TonB-dependent receptor, beta-barrel domain"/>
    <property type="match status" value="1"/>
</dbReference>
<comment type="subcellular location">
    <subcellularLocation>
        <location evidence="1">Cell outer membrane</location>
    </subcellularLocation>
</comment>
<dbReference type="Pfam" id="PF14905">
    <property type="entry name" value="OMP_b-brl_3"/>
    <property type="match status" value="1"/>
</dbReference>
<dbReference type="InterPro" id="IPR036942">
    <property type="entry name" value="Beta-barrel_TonB_sf"/>
</dbReference>
<keyword evidence="3" id="KW-0998">Cell outer membrane</keyword>
<evidence type="ECO:0000259" key="5">
    <source>
        <dbReference type="Pfam" id="PF07715"/>
    </source>
</evidence>
<dbReference type="PANTHER" id="PTHR40980:SF4">
    <property type="entry name" value="TONB-DEPENDENT RECEPTOR-LIKE BETA-BARREL DOMAIN-CONTAINING PROTEIN"/>
    <property type="match status" value="1"/>
</dbReference>
<evidence type="ECO:0000256" key="1">
    <source>
        <dbReference type="ARBA" id="ARBA00004442"/>
    </source>
</evidence>
<dbReference type="OrthoDB" id="8764943at2"/>
<dbReference type="SUPFAM" id="SSF49464">
    <property type="entry name" value="Carboxypeptidase regulatory domain-like"/>
    <property type="match status" value="1"/>
</dbReference>
<name>A0A506PU62_9FLAO</name>
<dbReference type="Gene3D" id="2.60.40.1120">
    <property type="entry name" value="Carboxypeptidase-like, regulatory domain"/>
    <property type="match status" value="1"/>
</dbReference>
<dbReference type="InterPro" id="IPR037066">
    <property type="entry name" value="Plug_dom_sf"/>
</dbReference>
<keyword evidence="7" id="KW-0675">Receptor</keyword>